<dbReference type="InterPro" id="IPR001633">
    <property type="entry name" value="EAL_dom"/>
</dbReference>
<dbReference type="SMART" id="SM00091">
    <property type="entry name" value="PAS"/>
    <property type="match status" value="1"/>
</dbReference>
<feature type="domain" description="EAL" evidence="3">
    <location>
        <begin position="453"/>
        <end position="710"/>
    </location>
</feature>
<comment type="caution">
    <text evidence="5">The sequence shown here is derived from an EMBL/GenBank/DDBJ whole genome shotgun (WGS) entry which is preliminary data.</text>
</comment>
<dbReference type="InterPro" id="IPR043128">
    <property type="entry name" value="Rev_trsase/Diguanyl_cyclase"/>
</dbReference>
<dbReference type="SUPFAM" id="SSF141868">
    <property type="entry name" value="EAL domain-like"/>
    <property type="match status" value="1"/>
</dbReference>
<dbReference type="PANTHER" id="PTHR44757:SF2">
    <property type="entry name" value="BIOFILM ARCHITECTURE MAINTENANCE PROTEIN MBAA"/>
    <property type="match status" value="1"/>
</dbReference>
<dbReference type="CDD" id="cd00130">
    <property type="entry name" value="PAS"/>
    <property type="match status" value="1"/>
</dbReference>
<feature type="domain" description="PAC" evidence="2">
    <location>
        <begin position="227"/>
        <end position="279"/>
    </location>
</feature>
<accession>A0ABR6BU00</accession>
<dbReference type="SUPFAM" id="SSF55073">
    <property type="entry name" value="Nucleotide cyclase"/>
    <property type="match status" value="1"/>
</dbReference>
<dbReference type="InterPro" id="IPR052155">
    <property type="entry name" value="Biofilm_reg_signaling"/>
</dbReference>
<dbReference type="Gene3D" id="3.30.450.20">
    <property type="entry name" value="PAS domain"/>
    <property type="match status" value="1"/>
</dbReference>
<dbReference type="Pfam" id="PF00990">
    <property type="entry name" value="GGDEF"/>
    <property type="match status" value="1"/>
</dbReference>
<evidence type="ECO:0000313" key="5">
    <source>
        <dbReference type="EMBL" id="MBA8930401.1"/>
    </source>
</evidence>
<evidence type="ECO:0000259" key="2">
    <source>
        <dbReference type="PROSITE" id="PS50113"/>
    </source>
</evidence>
<dbReference type="PROSITE" id="PS50883">
    <property type="entry name" value="EAL"/>
    <property type="match status" value="1"/>
</dbReference>
<keyword evidence="6" id="KW-1185">Reference proteome</keyword>
<dbReference type="SMART" id="SM00267">
    <property type="entry name" value="GGDEF"/>
    <property type="match status" value="1"/>
</dbReference>
<protein>
    <submittedName>
        <fullName evidence="5">PAS domain S-box-containing protein/diguanylate cyclase (GGDEF)-like protein</fullName>
    </submittedName>
</protein>
<dbReference type="InterPro" id="IPR035919">
    <property type="entry name" value="EAL_sf"/>
</dbReference>
<dbReference type="InterPro" id="IPR000014">
    <property type="entry name" value="PAS"/>
</dbReference>
<dbReference type="SMART" id="SM00052">
    <property type="entry name" value="EAL"/>
    <property type="match status" value="1"/>
</dbReference>
<dbReference type="InterPro" id="IPR000160">
    <property type="entry name" value="GGDEF_dom"/>
</dbReference>
<dbReference type="SMART" id="SM00086">
    <property type="entry name" value="PAC"/>
    <property type="match status" value="1"/>
</dbReference>
<dbReference type="InterPro" id="IPR000700">
    <property type="entry name" value="PAS-assoc_C"/>
</dbReference>
<dbReference type="Gene3D" id="3.20.20.450">
    <property type="entry name" value="EAL domain"/>
    <property type="match status" value="1"/>
</dbReference>
<name>A0ABR6BU00_9PSEU</name>
<dbReference type="InterPro" id="IPR035965">
    <property type="entry name" value="PAS-like_dom_sf"/>
</dbReference>
<dbReference type="Pfam" id="PF08448">
    <property type="entry name" value="PAS_4"/>
    <property type="match status" value="1"/>
</dbReference>
<organism evidence="5 6">
    <name type="scientific">Kutzneria viridogrisea</name>
    <dbReference type="NCBI Taxonomy" id="47990"/>
    <lineage>
        <taxon>Bacteria</taxon>
        <taxon>Bacillati</taxon>
        <taxon>Actinomycetota</taxon>
        <taxon>Actinomycetes</taxon>
        <taxon>Pseudonocardiales</taxon>
        <taxon>Pseudonocardiaceae</taxon>
        <taxon>Kutzneria</taxon>
    </lineage>
</organism>
<dbReference type="SUPFAM" id="SSF55785">
    <property type="entry name" value="PYP-like sensor domain (PAS domain)"/>
    <property type="match status" value="1"/>
</dbReference>
<dbReference type="PANTHER" id="PTHR44757">
    <property type="entry name" value="DIGUANYLATE CYCLASE DGCP"/>
    <property type="match status" value="1"/>
</dbReference>
<dbReference type="CDD" id="cd01949">
    <property type="entry name" value="GGDEF"/>
    <property type="match status" value="1"/>
</dbReference>
<dbReference type="InterPro" id="IPR001610">
    <property type="entry name" value="PAC"/>
</dbReference>
<dbReference type="RefSeq" id="WP_025354957.1">
    <property type="nucleotide sequence ID" value="NZ_BAAABQ010000025.1"/>
</dbReference>
<dbReference type="PROSITE" id="PS50887">
    <property type="entry name" value="GGDEF"/>
    <property type="match status" value="1"/>
</dbReference>
<dbReference type="CDD" id="cd01948">
    <property type="entry name" value="EAL"/>
    <property type="match status" value="1"/>
</dbReference>
<evidence type="ECO:0000259" key="1">
    <source>
        <dbReference type="PROSITE" id="PS50112"/>
    </source>
</evidence>
<evidence type="ECO:0000313" key="6">
    <source>
        <dbReference type="Proteomes" id="UP000517916"/>
    </source>
</evidence>
<gene>
    <name evidence="5" type="ORF">BC739_007634</name>
</gene>
<dbReference type="NCBIfam" id="TIGR00229">
    <property type="entry name" value="sensory_box"/>
    <property type="match status" value="1"/>
</dbReference>
<dbReference type="PROSITE" id="PS50112">
    <property type="entry name" value="PAS"/>
    <property type="match status" value="1"/>
</dbReference>
<dbReference type="InterPro" id="IPR013656">
    <property type="entry name" value="PAS_4"/>
</dbReference>
<dbReference type="Pfam" id="PF00563">
    <property type="entry name" value="EAL"/>
    <property type="match status" value="1"/>
</dbReference>
<feature type="domain" description="PAS" evidence="1">
    <location>
        <begin position="153"/>
        <end position="223"/>
    </location>
</feature>
<dbReference type="NCBIfam" id="TIGR00254">
    <property type="entry name" value="GGDEF"/>
    <property type="match status" value="1"/>
</dbReference>
<dbReference type="PROSITE" id="PS50113">
    <property type="entry name" value="PAC"/>
    <property type="match status" value="1"/>
</dbReference>
<sequence>MNDDPEQHGTGTHWRVGLARAWAEELSTTVFVPMSQARVERMLAKLVDLLVDALCADPFDTGPLGEVGAELVARSISGRTTLPTTLGLLGTRLLAMPAELAPADLPERVVGVLSAVAGGYAEALRERTFIGQESLKTSLVQAKRDTERTLAESEARLRAIFSSSAVGIAISEPDGRFLQTNESLREILGYDATELSQMTMQDLLHPDAAGDIGACYAEVLADRRRRFRERGRLTRKDGEAVWAYLAVSVLRDDAGAPTHVVTMVEDVTELHLLGDRLGHQSLHDALTGLPNRQYFMSTVEGVLGGEPSSSRITLFHFGLDRFTVVNDGLGQHIGDRLLRAVGKRLEEVFAEEKAMVARLGGDEFAVLLESSEDTPGVTEFIGRTMARLAEPVYLDGDGLAVTTCVGIVDRVAHGTDPIELLRAGDMTLHRAKRRGAGQWDLYDPQQDSVDRDRFRLAATIPGALQHNQLDALYQPVLRLSDESILALTTRVTWTPPGRPLHRHDAVLALAEETGVVLPVGRWLMERACEQTGAWRDRFGDRVPPVVVDLSPSQARDPDLVGVVRHLLGRSGLDASWLRLGFVLAGDAQDEEIIDNVMVLAEMGLGTVLYRFGSEHVDLLQAMEFPLNGVVLDRKLTDSLVDEHAALVTTPVVTALVDFVHSCGLPVAALGVSSEGHLQRLRSVGVDAGQGEVLVPSSPATAITERLSQLP</sequence>
<reference evidence="5 6" key="1">
    <citation type="submission" date="2020-08" db="EMBL/GenBank/DDBJ databases">
        <title>Genomic Encyclopedia of Archaeal and Bacterial Type Strains, Phase II (KMG-II): from individual species to whole genera.</title>
        <authorList>
            <person name="Goeker M."/>
        </authorList>
    </citation>
    <scope>NUCLEOTIDE SEQUENCE [LARGE SCALE GENOMIC DNA]</scope>
    <source>
        <strain evidence="5 6">DSM 43850</strain>
    </source>
</reference>
<dbReference type="Gene3D" id="3.30.70.270">
    <property type="match status" value="1"/>
</dbReference>
<dbReference type="Proteomes" id="UP000517916">
    <property type="component" value="Unassembled WGS sequence"/>
</dbReference>
<evidence type="ECO:0000259" key="4">
    <source>
        <dbReference type="PROSITE" id="PS50887"/>
    </source>
</evidence>
<proteinExistence type="predicted"/>
<feature type="domain" description="GGDEF" evidence="4">
    <location>
        <begin position="310"/>
        <end position="444"/>
    </location>
</feature>
<evidence type="ECO:0000259" key="3">
    <source>
        <dbReference type="PROSITE" id="PS50883"/>
    </source>
</evidence>
<dbReference type="EMBL" id="JACJID010000006">
    <property type="protein sequence ID" value="MBA8930401.1"/>
    <property type="molecule type" value="Genomic_DNA"/>
</dbReference>
<dbReference type="InterPro" id="IPR029787">
    <property type="entry name" value="Nucleotide_cyclase"/>
</dbReference>